<feature type="region of interest" description="Disordered" evidence="8">
    <location>
        <begin position="375"/>
        <end position="589"/>
    </location>
</feature>
<keyword evidence="12" id="KW-1185">Reference proteome</keyword>
<feature type="compositionally biased region" description="Low complexity" evidence="8">
    <location>
        <begin position="805"/>
        <end position="836"/>
    </location>
</feature>
<dbReference type="GO" id="GO:0005096">
    <property type="term" value="F:GTPase activator activity"/>
    <property type="evidence" value="ECO:0007669"/>
    <property type="project" value="UniProtKB-KW"/>
</dbReference>
<sequence length="921" mass="91349">MDGVVWLRDYVTAIRAGRIHPFTVVERKARSATRNEPWGPTGTMLAELAELSNDPQHLQVIFAVLDYRIRSAEHKWRCVYKALQVLEFLLKRGSPQCLAAAGELLVPLAALSNFQHVGADGRDYGLNVRVRAEAVKAAILDAEGLAQQRAALAARAGAGAMRFGGYSRADMAAAGGAGGGGAGGGEAAAQGGGDGGAEACRQQQLFVAPAGRLPSPPSGPRGAGESKGVTFEQNKRQLEALRQLTMAEGNRVCADCASGCAAARPTWASINLGVFVCMRCAGIHRGLGVHVSKVRSTTLDTWLPEQVALMARLGNKRANAFFEATLTPAMRPPRDCTPELERFIRLKYADRVWAAKGTWPPPEDLLAAAAAAAGGAPTASPSSGGGGPAHATAAASPAPAAPHRPSHHHAWSHPLPTASPSHPGSIASPPAPPMSDWAAFPPPPHAPSPPPSGPGSVPAAAAAPTTAGPTGLFGDAPPPWAVPAPAASTSASAAAAASGASTPGPGHAGARTGVFRLLPPPPAPGPGGPGPGPIVPWRVPAGPGGSGGGGNGGALLLDLDSDTGEDEGTEEGDGSGGGAPRSGQGDALWDLLDPSLDVMAWLDRTEGGRGAQGPGPAGPTPGPMPGHQPQPQPHTAPRPHVPGSATTPAAPAWAPQYTPSAISAPHAAIPLSTPHGGTPLGPAQAQPGPQQLFAGHHPAVAGVTGASVIVTSEYPVYDMMTPMPTGSAVTSISSFGSSAFGTSPQPPAANPAAATAGYLGAVHASPYTHGASALPYMGSPYGTPAAAAVPHHHGHTVSAPPRNFAQQPYGAATPAAANGPSSAAAGVTPAGGAPPLRGGGMGMRAGAPGPGSTPGPGSGSGQAGAQDLDHLLAEQLAGLGSSLAGGGKAGPGGASWLPTAGAAARLQPSASARRLGGPVNR</sequence>
<evidence type="ECO:0000256" key="2">
    <source>
        <dbReference type="ARBA" id="ARBA00022468"/>
    </source>
</evidence>
<feature type="domain" description="ENTH" evidence="10">
    <location>
        <begin position="17"/>
        <end position="149"/>
    </location>
</feature>
<evidence type="ECO:0000259" key="10">
    <source>
        <dbReference type="PROSITE" id="PS50942"/>
    </source>
</evidence>
<feature type="compositionally biased region" description="Low complexity" evidence="8">
    <location>
        <begin position="389"/>
        <end position="403"/>
    </location>
</feature>
<dbReference type="AlphaFoldDB" id="A0A835Y495"/>
<comment type="caution">
    <text evidence="11">The sequence shown here is derived from an EMBL/GenBank/DDBJ whole genome shotgun (WGS) entry which is preliminary data.</text>
</comment>
<dbReference type="Pfam" id="PF01417">
    <property type="entry name" value="ENTH"/>
    <property type="match status" value="1"/>
</dbReference>
<protein>
    <submittedName>
        <fullName evidence="11">Uncharacterized protein</fullName>
    </submittedName>
</protein>
<dbReference type="PROSITE" id="PS50942">
    <property type="entry name" value="ENTH"/>
    <property type="match status" value="1"/>
</dbReference>
<dbReference type="CDD" id="cd03571">
    <property type="entry name" value="ENTH"/>
    <property type="match status" value="1"/>
</dbReference>
<feature type="compositionally biased region" description="Low complexity" evidence="8">
    <location>
        <begin position="642"/>
        <end position="657"/>
    </location>
</feature>
<dbReference type="InterPro" id="IPR051718">
    <property type="entry name" value="ARF_GTPase-activating"/>
</dbReference>
<dbReference type="SMART" id="SM00105">
    <property type="entry name" value="ArfGap"/>
    <property type="match status" value="1"/>
</dbReference>
<evidence type="ECO:0000256" key="7">
    <source>
        <dbReference type="PROSITE-ProRule" id="PRU00288"/>
    </source>
</evidence>
<feature type="compositionally biased region" description="Low complexity" evidence="8">
    <location>
        <begin position="454"/>
        <end position="470"/>
    </location>
</feature>
<dbReference type="PROSITE" id="PS50115">
    <property type="entry name" value="ARFGAP"/>
    <property type="match status" value="1"/>
</dbReference>
<feature type="compositionally biased region" description="Pro residues" evidence="8">
    <location>
        <begin position="440"/>
        <end position="453"/>
    </location>
</feature>
<dbReference type="InterPro" id="IPR037278">
    <property type="entry name" value="ARFGAP/RecO"/>
</dbReference>
<evidence type="ECO:0000256" key="8">
    <source>
        <dbReference type="SAM" id="MobiDB-lite"/>
    </source>
</evidence>
<feature type="compositionally biased region" description="Acidic residues" evidence="8">
    <location>
        <begin position="559"/>
        <end position="573"/>
    </location>
</feature>
<evidence type="ECO:0000313" key="12">
    <source>
        <dbReference type="Proteomes" id="UP000612055"/>
    </source>
</evidence>
<accession>A0A835Y495</accession>
<dbReference type="InterPro" id="IPR008942">
    <property type="entry name" value="ENTH_VHS"/>
</dbReference>
<dbReference type="GO" id="GO:0008270">
    <property type="term" value="F:zinc ion binding"/>
    <property type="evidence" value="ECO:0007669"/>
    <property type="project" value="UniProtKB-KW"/>
</dbReference>
<dbReference type="EMBL" id="JAEHOE010000059">
    <property type="protein sequence ID" value="KAG2490744.1"/>
    <property type="molecule type" value="Genomic_DNA"/>
</dbReference>
<dbReference type="SUPFAM" id="SSF48464">
    <property type="entry name" value="ENTH/VHS domain"/>
    <property type="match status" value="1"/>
</dbReference>
<evidence type="ECO:0000259" key="9">
    <source>
        <dbReference type="PROSITE" id="PS50115"/>
    </source>
</evidence>
<evidence type="ECO:0000256" key="4">
    <source>
        <dbReference type="ARBA" id="ARBA00022771"/>
    </source>
</evidence>
<evidence type="ECO:0000256" key="1">
    <source>
        <dbReference type="ARBA" id="ARBA00004132"/>
    </source>
</evidence>
<evidence type="ECO:0000256" key="6">
    <source>
        <dbReference type="ARBA" id="ARBA00023329"/>
    </source>
</evidence>
<feature type="compositionally biased region" description="Low complexity" evidence="8">
    <location>
        <begin position="873"/>
        <end position="882"/>
    </location>
</feature>
<proteinExistence type="predicted"/>
<keyword evidence="5" id="KW-0862">Zinc</keyword>
<dbReference type="Gene3D" id="1.10.220.150">
    <property type="entry name" value="Arf GTPase activating protein"/>
    <property type="match status" value="1"/>
</dbReference>
<dbReference type="PANTHER" id="PTHR45705">
    <property type="entry name" value="FI20236P1"/>
    <property type="match status" value="1"/>
</dbReference>
<evidence type="ECO:0000256" key="3">
    <source>
        <dbReference type="ARBA" id="ARBA00022723"/>
    </source>
</evidence>
<evidence type="ECO:0000313" key="11">
    <source>
        <dbReference type="EMBL" id="KAG2490744.1"/>
    </source>
</evidence>
<gene>
    <name evidence="11" type="ORF">HYH03_010899</name>
</gene>
<dbReference type="PANTHER" id="PTHR45705:SF1">
    <property type="entry name" value="FI20236P1"/>
    <property type="match status" value="1"/>
</dbReference>
<feature type="compositionally biased region" description="Pro residues" evidence="8">
    <location>
        <begin position="518"/>
        <end position="534"/>
    </location>
</feature>
<evidence type="ECO:0000256" key="5">
    <source>
        <dbReference type="ARBA" id="ARBA00022833"/>
    </source>
</evidence>
<comment type="subcellular location">
    <subcellularLocation>
        <location evidence="1">Cytoplasmic vesicle</location>
        <location evidence="1">Clathrin-coated vesicle</location>
    </subcellularLocation>
</comment>
<feature type="region of interest" description="Disordered" evidence="8">
    <location>
        <begin position="209"/>
        <end position="231"/>
    </location>
</feature>
<dbReference type="SUPFAM" id="SSF57863">
    <property type="entry name" value="ArfGap/RecO-like zinc finger"/>
    <property type="match status" value="1"/>
</dbReference>
<feature type="region of interest" description="Disordered" evidence="8">
    <location>
        <begin position="786"/>
        <end position="921"/>
    </location>
</feature>
<reference evidence="11" key="1">
    <citation type="journal article" date="2020" name="bioRxiv">
        <title>Comparative genomics of Chlamydomonas.</title>
        <authorList>
            <person name="Craig R.J."/>
            <person name="Hasan A.R."/>
            <person name="Ness R.W."/>
            <person name="Keightley P.D."/>
        </authorList>
    </citation>
    <scope>NUCLEOTIDE SEQUENCE</scope>
    <source>
        <strain evidence="11">CCAP 11/70</strain>
    </source>
</reference>
<name>A0A835Y495_9CHLO</name>
<dbReference type="Pfam" id="PF01412">
    <property type="entry name" value="ArfGap"/>
    <property type="match status" value="1"/>
</dbReference>
<keyword evidence="2" id="KW-0343">GTPase activation</keyword>
<dbReference type="CDD" id="cd08204">
    <property type="entry name" value="ArfGap"/>
    <property type="match status" value="1"/>
</dbReference>
<organism evidence="11 12">
    <name type="scientific">Edaphochlamys debaryana</name>
    <dbReference type="NCBI Taxonomy" id="47281"/>
    <lineage>
        <taxon>Eukaryota</taxon>
        <taxon>Viridiplantae</taxon>
        <taxon>Chlorophyta</taxon>
        <taxon>core chlorophytes</taxon>
        <taxon>Chlorophyceae</taxon>
        <taxon>CS clade</taxon>
        <taxon>Chlamydomonadales</taxon>
        <taxon>Chlamydomonadales incertae sedis</taxon>
        <taxon>Edaphochlamys</taxon>
    </lineage>
</organism>
<feature type="domain" description="Arf-GAP" evidence="9">
    <location>
        <begin position="235"/>
        <end position="353"/>
    </location>
</feature>
<dbReference type="InterPro" id="IPR038508">
    <property type="entry name" value="ArfGAP_dom_sf"/>
</dbReference>
<feature type="compositionally biased region" description="Low complexity" evidence="8">
    <location>
        <begin position="483"/>
        <end position="510"/>
    </location>
</feature>
<feature type="compositionally biased region" description="Pro residues" evidence="8">
    <location>
        <begin position="616"/>
        <end position="640"/>
    </location>
</feature>
<feature type="region of interest" description="Disordered" evidence="8">
    <location>
        <begin position="605"/>
        <end position="657"/>
    </location>
</feature>
<feature type="compositionally biased region" description="Gly residues" evidence="8">
    <location>
        <begin position="883"/>
        <end position="893"/>
    </location>
</feature>
<feature type="compositionally biased region" description="Gly residues" evidence="8">
    <location>
        <begin position="542"/>
        <end position="553"/>
    </location>
</feature>
<feature type="region of interest" description="Disordered" evidence="8">
    <location>
        <begin position="667"/>
        <end position="686"/>
    </location>
</feature>
<dbReference type="InterPro" id="IPR001164">
    <property type="entry name" value="ArfGAP_dom"/>
</dbReference>
<feature type="compositionally biased region" description="Gly residues" evidence="8">
    <location>
        <begin position="837"/>
        <end position="862"/>
    </location>
</feature>
<dbReference type="OrthoDB" id="10266696at2759"/>
<dbReference type="Gene3D" id="1.25.40.90">
    <property type="match status" value="1"/>
</dbReference>
<keyword evidence="3" id="KW-0479">Metal-binding</keyword>
<dbReference type="InterPro" id="IPR013809">
    <property type="entry name" value="ENTH"/>
</dbReference>
<keyword evidence="6" id="KW-0968">Cytoplasmic vesicle</keyword>
<dbReference type="PRINTS" id="PR00405">
    <property type="entry name" value="REVINTRACTNG"/>
</dbReference>
<dbReference type="GO" id="GO:0030136">
    <property type="term" value="C:clathrin-coated vesicle"/>
    <property type="evidence" value="ECO:0007669"/>
    <property type="project" value="UniProtKB-SubCell"/>
</dbReference>
<keyword evidence="4 7" id="KW-0863">Zinc-finger</keyword>
<dbReference type="SMART" id="SM00273">
    <property type="entry name" value="ENTH"/>
    <property type="match status" value="1"/>
</dbReference>
<dbReference type="Proteomes" id="UP000612055">
    <property type="component" value="Unassembled WGS sequence"/>
</dbReference>
<dbReference type="FunFam" id="1.10.220.150:FF:000009">
    <property type="entry name" value="stromal membrane-associated protein 1 isoform X1"/>
    <property type="match status" value="1"/>
</dbReference>